<dbReference type="EMBL" id="VMNK01000006">
    <property type="protein sequence ID" value="TVO57676.1"/>
    <property type="molecule type" value="Genomic_DNA"/>
</dbReference>
<organism evidence="4 5">
    <name type="scientific">Denitromonas halophila</name>
    <dbReference type="NCBI Taxonomy" id="1629404"/>
    <lineage>
        <taxon>Bacteria</taxon>
        <taxon>Pseudomonadati</taxon>
        <taxon>Pseudomonadota</taxon>
        <taxon>Betaproteobacteria</taxon>
        <taxon>Rhodocyclales</taxon>
        <taxon>Zoogloeaceae</taxon>
        <taxon>Denitromonas</taxon>
    </lineage>
</organism>
<sequence>MSQSSCGAALYTPGMTDKADFSSGGFMPNASRAHKLRHGLAVIAFAFSLPALADAGKAAAFYEDGLARFEKGDTAGAVIQLKNALQQNNKLLSAHVLLGRALLKQTELPAAEAAFNEALKLGVSPSEIAVPRGELLLALGRTKELLRDVQPDGLRRDALVEVLSMRGTALADEGDIDAARRSFKAATDADPRSVRPYLSLVPFLLQLQEFSGAQEGVERAIILAPKDARVWNLRASLQHVRGNLEAALSDYEQALEVDANYVDARVARAALLVDLKRDAEAKKDLDYLAEHVEAEPRSAYLRAVVAGRRGDAEGVHKALTEVTRLVDTLPTEYVNAREQLLMLGALAHHGLGVPEKAKSYLDSLLNRYPRNLGARKLLASIYMAENDSARTLSTIEPVLKLRPDDPQALLLAGRASLADKRYRRATQYLERAAEMLKGDAQIQAALGYSLIGGGQAEEGAASLERAFVADPRNGAVGMVLTSIYMRQGMTDKAIQVAEALVKNGRDNLSALNLLGAIRAASGDVVGARKAYEEVVARDPEFVPALLNLARVEAQEGKLDAAKQRLTALLKQRKDDARVMYELGMLAQRGGQMKEAIEWLRTATAKNPDDPRAGLALVEALSATRQPSSALAAAKEVGLRHPQDLSVQAVLGQTYLAAGDANAARLTFRDMTRLAEFEPEAQVRIGRLQLEAGFPDEAGYNVQKALTAVKDYRPALTLAVEVALVQKNLVEARKLLDDLRKADPEAADVASLEAAAALASGDTKQAIPAYQRAYRKAPSASSALNLARAFFSAGQADTARKVLQDEVGRLPSADVRRALIELQMQAGLWADARQNLDAMLASDAASVDLLNNLAIVQLALKDRAALATAEKARALAPQDPLVIDTVGWIKLNTGDIDGALGLLREARLRAPQNREVRYHLAQALHQSGRTAEARKELLDALADGGRFPGVEDARALQKKIGK</sequence>
<dbReference type="Pfam" id="PF13432">
    <property type="entry name" value="TPR_16"/>
    <property type="match status" value="2"/>
</dbReference>
<dbReference type="AlphaFoldDB" id="A0A557QXV4"/>
<dbReference type="OrthoDB" id="5290951at2"/>
<evidence type="ECO:0000256" key="3">
    <source>
        <dbReference type="PROSITE-ProRule" id="PRU00339"/>
    </source>
</evidence>
<dbReference type="SUPFAM" id="SSF48452">
    <property type="entry name" value="TPR-like"/>
    <property type="match status" value="4"/>
</dbReference>
<comment type="caution">
    <text evidence="4">The sequence shown here is derived from an EMBL/GenBank/DDBJ whole genome shotgun (WGS) entry which is preliminary data.</text>
</comment>
<accession>A0A557QXV4</accession>
<reference evidence="4 5" key="1">
    <citation type="submission" date="2019-07" db="EMBL/GenBank/DDBJ databases">
        <title>The pathways for chlorine oxyanion respiration interact through the shared metabolite chlorate.</title>
        <authorList>
            <person name="Barnum T.P."/>
            <person name="Cheng Y."/>
            <person name="Hill K.A."/>
            <person name="Lucas L.N."/>
            <person name="Carlson H.K."/>
            <person name="Coates J.D."/>
        </authorList>
    </citation>
    <scope>NUCLEOTIDE SEQUENCE [LARGE SCALE GENOMIC DNA]</scope>
    <source>
        <strain evidence="4 5">SFB-3</strain>
    </source>
</reference>
<feature type="repeat" description="TPR" evidence="3">
    <location>
        <begin position="228"/>
        <end position="261"/>
    </location>
</feature>
<dbReference type="PANTHER" id="PTHR45586:SF14">
    <property type="entry name" value="TETRATRICOPEPTIDE TPR_2 REPEAT PROTEIN"/>
    <property type="match status" value="1"/>
</dbReference>
<protein>
    <submittedName>
        <fullName evidence="4">PEP-CTERM system TPR-repeat protein PrsT</fullName>
    </submittedName>
</protein>
<evidence type="ECO:0000313" key="4">
    <source>
        <dbReference type="EMBL" id="TVO57676.1"/>
    </source>
</evidence>
<keyword evidence="1" id="KW-0677">Repeat</keyword>
<dbReference type="PROSITE" id="PS50005">
    <property type="entry name" value="TPR"/>
    <property type="match status" value="3"/>
</dbReference>
<keyword evidence="5" id="KW-1185">Reference proteome</keyword>
<gene>
    <name evidence="4" type="primary">prsT</name>
    <name evidence="4" type="ORF">FHP91_08375</name>
</gene>
<feature type="repeat" description="TPR" evidence="3">
    <location>
        <begin position="160"/>
        <end position="193"/>
    </location>
</feature>
<feature type="repeat" description="TPR" evidence="3">
    <location>
        <begin position="576"/>
        <end position="609"/>
    </location>
</feature>
<dbReference type="InterPro" id="IPR019734">
    <property type="entry name" value="TPR_rpt"/>
</dbReference>
<dbReference type="InterPro" id="IPR014266">
    <property type="entry name" value="PEP-CTERM_TPR_PrsT"/>
</dbReference>
<dbReference type="PANTHER" id="PTHR45586">
    <property type="entry name" value="TPR REPEAT-CONTAINING PROTEIN PA4667"/>
    <property type="match status" value="1"/>
</dbReference>
<evidence type="ECO:0000256" key="2">
    <source>
        <dbReference type="ARBA" id="ARBA00022803"/>
    </source>
</evidence>
<dbReference type="Pfam" id="PF13174">
    <property type="entry name" value="TPR_6"/>
    <property type="match status" value="1"/>
</dbReference>
<keyword evidence="2 3" id="KW-0802">TPR repeat</keyword>
<dbReference type="Gene3D" id="1.25.40.10">
    <property type="entry name" value="Tetratricopeptide repeat domain"/>
    <property type="match status" value="4"/>
</dbReference>
<dbReference type="SMART" id="SM00028">
    <property type="entry name" value="TPR"/>
    <property type="match status" value="13"/>
</dbReference>
<evidence type="ECO:0000256" key="1">
    <source>
        <dbReference type="ARBA" id="ARBA00022737"/>
    </source>
</evidence>
<dbReference type="Pfam" id="PF14559">
    <property type="entry name" value="TPR_19"/>
    <property type="match status" value="5"/>
</dbReference>
<dbReference type="Proteomes" id="UP000319502">
    <property type="component" value="Unassembled WGS sequence"/>
</dbReference>
<dbReference type="InterPro" id="IPR051012">
    <property type="entry name" value="CellSynth/LPSAsmb/PSIAsmb"/>
</dbReference>
<dbReference type="NCBIfam" id="TIGR02917">
    <property type="entry name" value="PEP_TPR_lipo"/>
    <property type="match status" value="1"/>
</dbReference>
<proteinExistence type="predicted"/>
<dbReference type="InterPro" id="IPR011990">
    <property type="entry name" value="TPR-like_helical_dom_sf"/>
</dbReference>
<evidence type="ECO:0000313" key="5">
    <source>
        <dbReference type="Proteomes" id="UP000319502"/>
    </source>
</evidence>
<name>A0A557QXV4_9RHOO</name>